<dbReference type="Pfam" id="PF01642">
    <property type="entry name" value="MM_CoA_mutase"/>
    <property type="match status" value="1"/>
</dbReference>
<keyword evidence="2" id="KW-0413">Isomerase</keyword>
<dbReference type="EC" id="5.4.99.2" evidence="2"/>
<dbReference type="InterPro" id="IPR016176">
    <property type="entry name" value="Cbl-dep_enz_cat"/>
</dbReference>
<dbReference type="Gene3D" id="3.20.20.240">
    <property type="entry name" value="Methylmalonyl-CoA mutase"/>
    <property type="match status" value="1"/>
</dbReference>
<dbReference type="KEGG" id="kan:IMCC3317_44460"/>
<gene>
    <name evidence="2" type="primary">mutA</name>
    <name evidence="2" type="ORF">IMCC3317_44460</name>
</gene>
<accession>A0A7L4ZSI8</accession>
<dbReference type="AlphaFoldDB" id="A0A7L4ZSI8"/>
<dbReference type="CDD" id="cd03677">
    <property type="entry name" value="MM_CoA_mutase_beta"/>
    <property type="match status" value="1"/>
</dbReference>
<dbReference type="PANTHER" id="PTHR48101">
    <property type="entry name" value="METHYLMALONYL-COA MUTASE, MITOCHONDRIAL-RELATED"/>
    <property type="match status" value="1"/>
</dbReference>
<organism evidence="2 3">
    <name type="scientific">Kordia antarctica</name>
    <dbReference type="NCBI Taxonomy" id="1218801"/>
    <lineage>
        <taxon>Bacteria</taxon>
        <taxon>Pseudomonadati</taxon>
        <taxon>Bacteroidota</taxon>
        <taxon>Flavobacteriia</taxon>
        <taxon>Flavobacteriales</taxon>
        <taxon>Flavobacteriaceae</taxon>
        <taxon>Kordia</taxon>
    </lineage>
</organism>
<dbReference type="InterPro" id="IPR006099">
    <property type="entry name" value="MeMalonylCoA_mutase_a/b_cat"/>
</dbReference>
<dbReference type="PANTHER" id="PTHR48101:SF1">
    <property type="entry name" value="METHYLMALONYL-COA MUTASE, LARGE SUBUNIT"/>
    <property type="match status" value="1"/>
</dbReference>
<name>A0A7L4ZSI8_9FLAO</name>
<keyword evidence="3" id="KW-1185">Reference proteome</keyword>
<dbReference type="RefSeq" id="WP_160131554.1">
    <property type="nucleotide sequence ID" value="NZ_CP019288.1"/>
</dbReference>
<reference evidence="2 3" key="1">
    <citation type="journal article" date="2013" name="Int. J. Syst. Evol. Microbiol.">
        <title>Kordia antarctica sp. nov., isolated from Antarctic seawater.</title>
        <authorList>
            <person name="Baek K."/>
            <person name="Choi A."/>
            <person name="Kang I."/>
            <person name="Lee K."/>
            <person name="Cho J.C."/>
        </authorList>
    </citation>
    <scope>NUCLEOTIDE SEQUENCE [LARGE SCALE GENOMIC DNA]</scope>
    <source>
        <strain evidence="2 3">IMCC3317</strain>
    </source>
</reference>
<dbReference type="GO" id="GO:0031419">
    <property type="term" value="F:cobalamin binding"/>
    <property type="evidence" value="ECO:0007669"/>
    <property type="project" value="InterPro"/>
</dbReference>
<dbReference type="Proteomes" id="UP000464657">
    <property type="component" value="Chromosome"/>
</dbReference>
<dbReference type="OrthoDB" id="9762378at2"/>
<feature type="domain" description="Methylmalonyl-CoA mutase alpha/beta chain catalytic" evidence="1">
    <location>
        <begin position="105"/>
        <end position="431"/>
    </location>
</feature>
<sequence length="454" mass="51456">MSKSLFDEFDPVSAAQWKQKIQVDLKGADYNQTLITATQEGIDITPFYHSETFGNIVPIATQTTNWKISQRVVVTDANEANTEIKDILERGAESVVLIISNTAISIKTLLKDIDVQNVPIHVEMEFLSVDYCTTISAFAKEHTASITIGVDIIGNLASTGNWFENTTKDHEALENIMTLEGFRSSVTIHVDTYQNAGATMVQQLAYALSHANEYLNHFGSKITNKITFNVSVGTHYFFEIAKLRALRHLWSILAKEYNLDQNCIIIASPSKRNKTLYDYNVNMLRTTTECMSAVLGGADFVYNLPYDSLYHKANEFGDRISRNQLRILKDESYFDKTNNPTEGAYYIENITNQLAEKALILFKDIEASGGFLKQLKAETIYRKIKESAEKEQALFDEGKEVLLGTNKYPNSEDRMKHDLEIEPFSKNEVKKVAIIPISLRRLATKLEKERLKQE</sequence>
<evidence type="ECO:0000313" key="3">
    <source>
        <dbReference type="Proteomes" id="UP000464657"/>
    </source>
</evidence>
<evidence type="ECO:0000313" key="2">
    <source>
        <dbReference type="EMBL" id="QHI39046.1"/>
    </source>
</evidence>
<evidence type="ECO:0000259" key="1">
    <source>
        <dbReference type="Pfam" id="PF01642"/>
    </source>
</evidence>
<dbReference type="EMBL" id="CP019288">
    <property type="protein sequence ID" value="QHI39046.1"/>
    <property type="molecule type" value="Genomic_DNA"/>
</dbReference>
<protein>
    <submittedName>
        <fullName evidence="2">Methylmalonyl-CoA mutase small subunit</fullName>
        <ecNumber evidence="2">5.4.99.2</ecNumber>
    </submittedName>
</protein>
<dbReference type="GO" id="GO:0004494">
    <property type="term" value="F:methylmalonyl-CoA mutase activity"/>
    <property type="evidence" value="ECO:0007669"/>
    <property type="project" value="UniProtKB-EC"/>
</dbReference>
<proteinExistence type="predicted"/>
<dbReference type="SUPFAM" id="SSF51703">
    <property type="entry name" value="Cobalamin (vitamin B12)-dependent enzymes"/>
    <property type="match status" value="1"/>
</dbReference>